<keyword evidence="4" id="KW-1185">Reference proteome</keyword>
<evidence type="ECO:0000313" key="4">
    <source>
        <dbReference type="Proteomes" id="UP001264519"/>
    </source>
</evidence>
<proteinExistence type="predicted"/>
<keyword evidence="2" id="KW-0732">Signal</keyword>
<dbReference type="InterPro" id="IPR022053">
    <property type="entry name" value="DUF3613"/>
</dbReference>
<feature type="chain" id="PRO_5045138319" evidence="2">
    <location>
        <begin position="32"/>
        <end position="105"/>
    </location>
</feature>
<reference evidence="3 4" key="1">
    <citation type="submission" date="2023-04" db="EMBL/GenBank/DDBJ databases">
        <title>A long-awaited taxogenomic arrangement of the family Halomonadaceae.</title>
        <authorList>
            <person name="De La Haba R."/>
            <person name="Chuvochina M."/>
            <person name="Wittouck S."/>
            <person name="Arahal D.R."/>
            <person name="Sanchez-Porro C."/>
            <person name="Hugenholtz P."/>
            <person name="Ventosa A."/>
        </authorList>
    </citation>
    <scope>NUCLEOTIDE SEQUENCE [LARGE SCALE GENOMIC DNA]</scope>
    <source>
        <strain evidence="3 4">DSM 23530</strain>
    </source>
</reference>
<organism evidence="3 4">
    <name type="scientific">Halomonas koreensis</name>
    <dbReference type="NCBI Taxonomy" id="245385"/>
    <lineage>
        <taxon>Bacteria</taxon>
        <taxon>Pseudomonadati</taxon>
        <taxon>Pseudomonadota</taxon>
        <taxon>Gammaproteobacteria</taxon>
        <taxon>Oceanospirillales</taxon>
        <taxon>Halomonadaceae</taxon>
        <taxon>Halomonas</taxon>
    </lineage>
</organism>
<feature type="compositionally biased region" description="Basic and acidic residues" evidence="1">
    <location>
        <begin position="31"/>
        <end position="54"/>
    </location>
</feature>
<accession>A0ABU1G299</accession>
<evidence type="ECO:0000256" key="1">
    <source>
        <dbReference type="SAM" id="MobiDB-lite"/>
    </source>
</evidence>
<name>A0ABU1G299_9GAMM</name>
<gene>
    <name evidence="3" type="ORF">QC818_09650</name>
</gene>
<dbReference type="Pfam" id="PF12266">
    <property type="entry name" value="DUF3613"/>
    <property type="match status" value="1"/>
</dbReference>
<dbReference type="Proteomes" id="UP001264519">
    <property type="component" value="Unassembled WGS sequence"/>
</dbReference>
<sequence length="105" mass="11633">MGRDRILRKPLAWMGAGLVAALCAAAPPALGERDEAPRARDADEARRPAFGERTGRLLELQRSGRLAAPPAQRLSGEVQTRIYRRYVESFSHPIPDTYIEMGFGE</sequence>
<comment type="caution">
    <text evidence="3">The sequence shown here is derived from an EMBL/GenBank/DDBJ whole genome shotgun (WGS) entry which is preliminary data.</text>
</comment>
<evidence type="ECO:0000256" key="2">
    <source>
        <dbReference type="SAM" id="SignalP"/>
    </source>
</evidence>
<evidence type="ECO:0000313" key="3">
    <source>
        <dbReference type="EMBL" id="MDR5867050.1"/>
    </source>
</evidence>
<feature type="region of interest" description="Disordered" evidence="1">
    <location>
        <begin position="30"/>
        <end position="54"/>
    </location>
</feature>
<dbReference type="EMBL" id="JARWAK010000007">
    <property type="protein sequence ID" value="MDR5867050.1"/>
    <property type="molecule type" value="Genomic_DNA"/>
</dbReference>
<dbReference type="RefSeq" id="WP_309652647.1">
    <property type="nucleotide sequence ID" value="NZ_JARWAK010000007.1"/>
</dbReference>
<protein>
    <submittedName>
        <fullName evidence="3">DUF3613 domain-containing protein</fullName>
    </submittedName>
</protein>
<feature type="signal peptide" evidence="2">
    <location>
        <begin position="1"/>
        <end position="31"/>
    </location>
</feature>